<comment type="similarity">
    <text evidence="1 3">Belongs to the EXO70 family.</text>
</comment>
<dbReference type="EnsemblPlants" id="Kaladp0026s0049.2.v1.1">
    <property type="protein sequence ID" value="Kaladp0026s0049.2.v1.1.CDS.1"/>
    <property type="gene ID" value="Kaladp0026s0049.v1.1"/>
</dbReference>
<dbReference type="GO" id="GO:0005829">
    <property type="term" value="C:cytosol"/>
    <property type="evidence" value="ECO:0007669"/>
    <property type="project" value="EnsemblPlants"/>
</dbReference>
<accession>A0A7N0T9J5</accession>
<keyword evidence="3" id="KW-0268">Exocytosis</keyword>
<dbReference type="Gene3D" id="1.20.1280.170">
    <property type="entry name" value="Exocyst complex component Exo70"/>
    <property type="match status" value="1"/>
</dbReference>
<dbReference type="AlphaFoldDB" id="A0A7N0T9J5"/>
<protein>
    <recommendedName>
        <fullName evidence="3">Exocyst subunit Exo70 family protein</fullName>
    </recommendedName>
</protein>
<evidence type="ECO:0000313" key="6">
    <source>
        <dbReference type="Proteomes" id="UP000594263"/>
    </source>
</evidence>
<dbReference type="Gramene" id="Kaladp0026s0049.2.v1.1">
    <property type="protein sequence ID" value="Kaladp0026s0049.2.v1.1.CDS.1"/>
    <property type="gene ID" value="Kaladp0026s0049.v1.1"/>
</dbReference>
<dbReference type="Pfam" id="PF20669">
    <property type="entry name" value="Exo70_N"/>
    <property type="match status" value="1"/>
</dbReference>
<name>A0A7N0T9J5_KALFE</name>
<dbReference type="Gramene" id="Kaladp0026s0049.1.v1.1">
    <property type="protein sequence ID" value="Kaladp0026s0049.1.v1.1.CDS.1"/>
    <property type="gene ID" value="Kaladp0026s0049.v1.1"/>
</dbReference>
<dbReference type="InterPro" id="IPR046364">
    <property type="entry name" value="Exo70_C"/>
</dbReference>
<dbReference type="Pfam" id="PF03081">
    <property type="entry name" value="Exo70_C"/>
    <property type="match status" value="1"/>
</dbReference>
<keyword evidence="3" id="KW-0653">Protein transport</keyword>
<evidence type="ECO:0000256" key="1">
    <source>
        <dbReference type="ARBA" id="ARBA00006756"/>
    </source>
</evidence>
<dbReference type="SUPFAM" id="SSF74788">
    <property type="entry name" value="Cullin repeat-like"/>
    <property type="match status" value="1"/>
</dbReference>
<evidence type="ECO:0000313" key="5">
    <source>
        <dbReference type="EnsemblPlants" id="Kaladp0026s0049.1.v1.1.CDS.1"/>
    </source>
</evidence>
<dbReference type="InterPro" id="IPR016159">
    <property type="entry name" value="Cullin_repeat-like_dom_sf"/>
</dbReference>
<sequence>MEDGKCIMTWDLLGGEHDLIAAAQHLVQALAAKKNFTDTERKLLAEIGAQLCTLAVRVEPNEVKEVPDVTYIEERLNAVEVRINNWEADQSMLWECGEEEVSLYLNCVNETLEIISSLEQQPFREGVDDSPLLRRVHDILQIAMTRLEDEFKYILSLNQIPFEPQVVSFRSSEDDICVDESLMNSFEDDSREVILKENSGRCSEEHSIDLVNPDVIPDLRLIANLMTSSNYHHECTNAYISLRKEALEECLLNLEIEKLSIEEVLKMEWGCLSSKIKRWIRAMKVFVPHYLTREKYLSEQIFGDSGPMSVSCFLESSKLSILQLLNFGGAIAIGPHEPEKLFRVLDMYEVLTDLVTEIDSLFATEDGSSVRIECHEVLERLGDCVRSTAMEFENAIATNVSTVPFAGGGIHHLTKYVMNYIRLLIDYNAILNLLLKDCQKEDVTLAQTAKAPTMKLDNETDCSLTTLPMAIYFRSVSCVLEAKLNEKSTLYKDASLQHFFMMNNIHYMAQKVMNSELRSHFGDEWIRKHNWKFQQEAINYERASWSPILALLKEDGLYHAGSKSISKTLLKERFRTFHLVFEDIYKSQTSWVISDPQLREDLRISTSLKVIQAYRAFHGRHVSEIGEKYTKYHADDLEELILDLFEASQKSLQSSHRR</sequence>
<dbReference type="GO" id="GO:0006887">
    <property type="term" value="P:exocytosis"/>
    <property type="evidence" value="ECO:0007669"/>
    <property type="project" value="UniProtKB-KW"/>
</dbReference>
<dbReference type="GO" id="GO:0015031">
    <property type="term" value="P:protein transport"/>
    <property type="evidence" value="ECO:0007669"/>
    <property type="project" value="UniProtKB-KW"/>
</dbReference>
<keyword evidence="6" id="KW-1185">Reference proteome</keyword>
<dbReference type="Proteomes" id="UP000594263">
    <property type="component" value="Unplaced"/>
</dbReference>
<dbReference type="PANTHER" id="PTHR12542">
    <property type="entry name" value="EXOCYST COMPLEX PROTEIN EXO70"/>
    <property type="match status" value="1"/>
</dbReference>
<dbReference type="EnsemblPlants" id="Kaladp0026s0049.1.v1.1">
    <property type="protein sequence ID" value="Kaladp0026s0049.1.v1.1.CDS.1"/>
    <property type="gene ID" value="Kaladp0026s0049.v1.1"/>
</dbReference>
<organism evidence="5 6">
    <name type="scientific">Kalanchoe fedtschenkoi</name>
    <name type="common">Lavender scallops</name>
    <name type="synonym">South American air plant</name>
    <dbReference type="NCBI Taxonomy" id="63787"/>
    <lineage>
        <taxon>Eukaryota</taxon>
        <taxon>Viridiplantae</taxon>
        <taxon>Streptophyta</taxon>
        <taxon>Embryophyta</taxon>
        <taxon>Tracheophyta</taxon>
        <taxon>Spermatophyta</taxon>
        <taxon>Magnoliopsida</taxon>
        <taxon>eudicotyledons</taxon>
        <taxon>Gunneridae</taxon>
        <taxon>Pentapetalae</taxon>
        <taxon>Saxifragales</taxon>
        <taxon>Crassulaceae</taxon>
        <taxon>Kalanchoe</taxon>
    </lineage>
</organism>
<feature type="domain" description="Exocyst complex subunit Exo70 C-terminal" evidence="4">
    <location>
        <begin position="277"/>
        <end position="643"/>
    </location>
</feature>
<dbReference type="GO" id="GO:0006955">
    <property type="term" value="P:immune response"/>
    <property type="evidence" value="ECO:0007669"/>
    <property type="project" value="EnsemblPlants"/>
</dbReference>
<dbReference type="InterPro" id="IPR004140">
    <property type="entry name" value="Exo70"/>
</dbReference>
<dbReference type="GO" id="GO:0000145">
    <property type="term" value="C:exocyst"/>
    <property type="evidence" value="ECO:0007669"/>
    <property type="project" value="InterPro"/>
</dbReference>
<dbReference type="GO" id="GO:0052542">
    <property type="term" value="P:defense response by callose deposition"/>
    <property type="evidence" value="ECO:0007669"/>
    <property type="project" value="EnsemblPlants"/>
</dbReference>
<comment type="function">
    <text evidence="3">Component of the exocyst complex.</text>
</comment>
<evidence type="ECO:0000256" key="3">
    <source>
        <dbReference type="RuleBase" id="RU365026"/>
    </source>
</evidence>
<dbReference type="GO" id="GO:0005546">
    <property type="term" value="F:phosphatidylinositol-4,5-bisphosphate binding"/>
    <property type="evidence" value="ECO:0007669"/>
    <property type="project" value="InterPro"/>
</dbReference>
<evidence type="ECO:0000256" key="2">
    <source>
        <dbReference type="ARBA" id="ARBA00022448"/>
    </source>
</evidence>
<reference evidence="5" key="1">
    <citation type="submission" date="2021-01" db="UniProtKB">
        <authorList>
            <consortium name="EnsemblPlants"/>
        </authorList>
    </citation>
    <scope>IDENTIFICATION</scope>
</reference>
<dbReference type="PANTHER" id="PTHR12542:SF49">
    <property type="entry name" value="EXOCYST SUBUNIT EXO70 FAMILY PROTEIN"/>
    <property type="match status" value="1"/>
</dbReference>
<proteinExistence type="inferred from homology"/>
<evidence type="ECO:0000259" key="4">
    <source>
        <dbReference type="Pfam" id="PF03081"/>
    </source>
</evidence>
<keyword evidence="2 3" id="KW-0813">Transport</keyword>
<dbReference type="OMA" id="DDWIRIH"/>